<dbReference type="EMBL" id="AOMA01000065">
    <property type="protein sequence ID" value="EMA41291.1"/>
    <property type="molecule type" value="Genomic_DNA"/>
</dbReference>
<accession>M0M6F7</accession>
<sequence>MGAAMQALFSEEPLISSWMSNRAAEMHIQRSTNDLKVNRWDLSTLGNLDNGNSSAGVLGPVLAIGATAEGFLVLIAL</sequence>
<dbReference type="AlphaFoldDB" id="M0M6F7"/>
<comment type="caution">
    <text evidence="1">The sequence shown here is derived from an EMBL/GenBank/DDBJ whole genome shotgun (WGS) entry which is preliminary data.</text>
</comment>
<evidence type="ECO:0000313" key="1">
    <source>
        <dbReference type="EMBL" id="EMA41291.1"/>
    </source>
</evidence>
<reference evidence="1 2" key="1">
    <citation type="journal article" date="2014" name="PLoS Genet.">
        <title>Phylogenetically driven sequencing of extremely halophilic archaea reveals strategies for static and dynamic osmo-response.</title>
        <authorList>
            <person name="Becker E.A."/>
            <person name="Seitzer P.M."/>
            <person name="Tritt A."/>
            <person name="Larsen D."/>
            <person name="Krusor M."/>
            <person name="Yao A.I."/>
            <person name="Wu D."/>
            <person name="Madern D."/>
            <person name="Eisen J.A."/>
            <person name="Darling A.E."/>
            <person name="Facciotti M.T."/>
        </authorList>
    </citation>
    <scope>NUCLEOTIDE SEQUENCE [LARGE SCALE GENOMIC DNA]</scope>
    <source>
        <strain evidence="1 2">JCM 10879</strain>
    </source>
</reference>
<protein>
    <submittedName>
        <fullName evidence="1">Uncharacterized protein</fullName>
    </submittedName>
</protein>
<gene>
    <name evidence="1" type="ORF">C446_06130</name>
</gene>
<dbReference type="Proteomes" id="UP000011607">
    <property type="component" value="Unassembled WGS sequence"/>
</dbReference>
<organism evidence="1 2">
    <name type="scientific">Halobiforma nitratireducens JCM 10879</name>
    <dbReference type="NCBI Taxonomy" id="1227454"/>
    <lineage>
        <taxon>Archaea</taxon>
        <taxon>Methanobacteriati</taxon>
        <taxon>Methanobacteriota</taxon>
        <taxon>Stenosarchaea group</taxon>
        <taxon>Halobacteria</taxon>
        <taxon>Halobacteriales</taxon>
        <taxon>Natrialbaceae</taxon>
        <taxon>Halobiforma</taxon>
    </lineage>
</organism>
<evidence type="ECO:0000313" key="2">
    <source>
        <dbReference type="Proteomes" id="UP000011607"/>
    </source>
</evidence>
<keyword evidence="2" id="KW-1185">Reference proteome</keyword>
<proteinExistence type="predicted"/>
<name>M0M6F7_9EURY</name>